<keyword evidence="1" id="KW-0472">Membrane</keyword>
<dbReference type="OrthoDB" id="66163at2759"/>
<evidence type="ECO:0000313" key="3">
    <source>
        <dbReference type="Proteomes" id="UP000694044"/>
    </source>
</evidence>
<sequence length="833" mass="95398">MTHIRVSPNLANGTRARLILAKWASRHTQRNSLSSTKATNPDVLIERAHERQVASREKVFEQHLPFSWLRFFVGLVSLALVFSDIPRSGTGISKLDDIYPSLQPEEMLAFGTSWNYSVFASTKAEASSGRTTARVWSYKFDSTSIVWRAFGRFLTVVDFPECFFYSRQCPNKTFTGTAAFKMIDSLVNSVASLRNSSQEITTGHVGPVGLTLRSENEFIDRFHQFLLPKWFTSINWRLNQALHYSPEFLTKMDVHSICFPAKGKYVRAPRFCQELWVNFQRAAAPSDLKRRSVGLLYVHTMQRLRDVQARFPNFTMDLTVLESQEDLQICRGGLGSVGYRRSDVSTIIRARDCSGRGDYDTCETMYVSDYRYEAGFLVTDVIDWYRLVATLRVVGQSYFILRGLGLMLSCYFVHNGLKSHNQMSKWTRVHKAWRLFMRVPKQCVVYGSPLPVLCYVLAHLLDASFMYEVFKSRYSTQDGILNIQFRSFVSYAVLQMRTVWVYALIWQTVVALSTPSWQTRNYQTRSDGVIGVPAFFLSTLSSLTLAAQYRSTSFRSSRILQLMEFPSNVGRAWGAARYQYGFAHRGRGNLSFGGVLIDLKFLICFMIVLAVAWAVRSAVFYCWSLRQRSGKPRHLHWFILAPTPVPYSAGALWPTTSVCVHWLRSIFCIQRLRQRRRQQPQEKELHFSHRFRLLRWSRFDGIVVPLASSFRSHGSSLTTSNKMRSGPAQQSVNSLRSIQHQIQCLHRRSEDVEATVAFMNTVLLSDPLVYLRIIVGTARSTQLGYYQSRWRPQQVVLLPVAVVGEHNESSAGLNLLRQVNASELTWPELVQCG</sequence>
<feature type="transmembrane region" description="Helical" evidence="1">
    <location>
        <begin position="499"/>
        <end position="517"/>
    </location>
</feature>
<evidence type="ECO:0008006" key="4">
    <source>
        <dbReference type="Google" id="ProtNLM"/>
    </source>
</evidence>
<organism evidence="2 3">
    <name type="scientific">Phytophthora pseudosyringae</name>
    <dbReference type="NCBI Taxonomy" id="221518"/>
    <lineage>
        <taxon>Eukaryota</taxon>
        <taxon>Sar</taxon>
        <taxon>Stramenopiles</taxon>
        <taxon>Oomycota</taxon>
        <taxon>Peronosporomycetes</taxon>
        <taxon>Peronosporales</taxon>
        <taxon>Peronosporaceae</taxon>
        <taxon>Phytophthora</taxon>
    </lineage>
</organism>
<feature type="transmembrane region" description="Helical" evidence="1">
    <location>
        <begin position="529"/>
        <end position="549"/>
    </location>
</feature>
<evidence type="ECO:0000256" key="1">
    <source>
        <dbReference type="SAM" id="Phobius"/>
    </source>
</evidence>
<keyword evidence="1" id="KW-0812">Transmembrane</keyword>
<feature type="transmembrane region" description="Helical" evidence="1">
    <location>
        <begin position="599"/>
        <end position="623"/>
    </location>
</feature>
<protein>
    <recommendedName>
        <fullName evidence="4">Transmembrane protein</fullName>
    </recommendedName>
</protein>
<reference evidence="2" key="1">
    <citation type="submission" date="2021-02" db="EMBL/GenBank/DDBJ databases">
        <authorList>
            <person name="Palmer J.M."/>
        </authorList>
    </citation>
    <scope>NUCLEOTIDE SEQUENCE</scope>
    <source>
        <strain evidence="2">SCRP734</strain>
    </source>
</reference>
<comment type="caution">
    <text evidence="2">The sequence shown here is derived from an EMBL/GenBank/DDBJ whole genome shotgun (WGS) entry which is preliminary data.</text>
</comment>
<dbReference type="EMBL" id="JAGDFM010001348">
    <property type="protein sequence ID" value="KAG7375274.1"/>
    <property type="molecule type" value="Genomic_DNA"/>
</dbReference>
<keyword evidence="3" id="KW-1185">Reference proteome</keyword>
<feature type="transmembrane region" description="Helical" evidence="1">
    <location>
        <begin position="443"/>
        <end position="461"/>
    </location>
</feature>
<dbReference type="AlphaFoldDB" id="A0A8T1V6S4"/>
<gene>
    <name evidence="2" type="ORF">PHYPSEUDO_002101</name>
</gene>
<name>A0A8T1V6S4_9STRA</name>
<keyword evidence="1" id="KW-1133">Transmembrane helix</keyword>
<proteinExistence type="predicted"/>
<evidence type="ECO:0000313" key="2">
    <source>
        <dbReference type="EMBL" id="KAG7375274.1"/>
    </source>
</evidence>
<accession>A0A8T1V6S4</accession>
<dbReference type="Proteomes" id="UP000694044">
    <property type="component" value="Unassembled WGS sequence"/>
</dbReference>